<accession>B4J9Z4</accession>
<gene>
    <name evidence="2" type="primary">Dgri\GH22078</name>
    <name evidence="2" type="ORF">Dgri_GH22078</name>
</gene>
<evidence type="ECO:0000313" key="2">
    <source>
        <dbReference type="EMBL" id="EDW02581.1"/>
    </source>
</evidence>
<evidence type="ECO:0000259" key="1">
    <source>
        <dbReference type="Pfam" id="PF15866"/>
    </source>
</evidence>
<dbReference type="OrthoDB" id="7736976at2759"/>
<dbReference type="STRING" id="7222.B4J9Z4"/>
<dbReference type="KEGG" id="dgr:6560476"/>
<dbReference type="HOGENOM" id="CLU_074664_0_0_1"/>
<dbReference type="EMBL" id="CH916367">
    <property type="protein sequence ID" value="EDW02581.1"/>
    <property type="molecule type" value="Genomic_DNA"/>
</dbReference>
<dbReference type="Pfam" id="PF15866">
    <property type="entry name" value="DUF4729"/>
    <property type="match status" value="1"/>
</dbReference>
<proteinExistence type="predicted"/>
<dbReference type="AlphaFoldDB" id="B4J9Z4"/>
<dbReference type="InParanoid" id="B4J9Z4"/>
<reference evidence="2 3" key="1">
    <citation type="journal article" date="2007" name="Nature">
        <title>Evolution of genes and genomes on the Drosophila phylogeny.</title>
        <authorList>
            <consortium name="Drosophila 12 Genomes Consortium"/>
            <person name="Clark A.G."/>
            <person name="Eisen M.B."/>
            <person name="Smith D.R."/>
            <person name="Bergman C.M."/>
            <person name="Oliver B."/>
            <person name="Markow T.A."/>
            <person name="Kaufman T.C."/>
            <person name="Kellis M."/>
            <person name="Gelbart W."/>
            <person name="Iyer V.N."/>
            <person name="Pollard D.A."/>
            <person name="Sackton T.B."/>
            <person name="Larracuente A.M."/>
            <person name="Singh N.D."/>
            <person name="Abad J.P."/>
            <person name="Abt D.N."/>
            <person name="Adryan B."/>
            <person name="Aguade M."/>
            <person name="Akashi H."/>
            <person name="Anderson W.W."/>
            <person name="Aquadro C.F."/>
            <person name="Ardell D.H."/>
            <person name="Arguello R."/>
            <person name="Artieri C.G."/>
            <person name="Barbash D.A."/>
            <person name="Barker D."/>
            <person name="Barsanti P."/>
            <person name="Batterham P."/>
            <person name="Batzoglou S."/>
            <person name="Begun D."/>
            <person name="Bhutkar A."/>
            <person name="Blanco E."/>
            <person name="Bosak S.A."/>
            <person name="Bradley R.K."/>
            <person name="Brand A.D."/>
            <person name="Brent M.R."/>
            <person name="Brooks A.N."/>
            <person name="Brown R.H."/>
            <person name="Butlin R.K."/>
            <person name="Caggese C."/>
            <person name="Calvi B.R."/>
            <person name="Bernardo de Carvalho A."/>
            <person name="Caspi A."/>
            <person name="Castrezana S."/>
            <person name="Celniker S.E."/>
            <person name="Chang J.L."/>
            <person name="Chapple C."/>
            <person name="Chatterji S."/>
            <person name="Chinwalla A."/>
            <person name="Civetta A."/>
            <person name="Clifton S.W."/>
            <person name="Comeron J.M."/>
            <person name="Costello J.C."/>
            <person name="Coyne J.A."/>
            <person name="Daub J."/>
            <person name="David R.G."/>
            <person name="Delcher A.L."/>
            <person name="Delehaunty K."/>
            <person name="Do C.B."/>
            <person name="Ebling H."/>
            <person name="Edwards K."/>
            <person name="Eickbush T."/>
            <person name="Evans J.D."/>
            <person name="Filipski A."/>
            <person name="Findeiss S."/>
            <person name="Freyhult E."/>
            <person name="Fulton L."/>
            <person name="Fulton R."/>
            <person name="Garcia A.C."/>
            <person name="Gardiner A."/>
            <person name="Garfield D.A."/>
            <person name="Garvin B.E."/>
            <person name="Gibson G."/>
            <person name="Gilbert D."/>
            <person name="Gnerre S."/>
            <person name="Godfrey J."/>
            <person name="Good R."/>
            <person name="Gotea V."/>
            <person name="Gravely B."/>
            <person name="Greenberg A.J."/>
            <person name="Griffiths-Jones S."/>
            <person name="Gross S."/>
            <person name="Guigo R."/>
            <person name="Gustafson E.A."/>
            <person name="Haerty W."/>
            <person name="Hahn M.W."/>
            <person name="Halligan D.L."/>
            <person name="Halpern A.L."/>
            <person name="Halter G.M."/>
            <person name="Han M.V."/>
            <person name="Heger A."/>
            <person name="Hillier L."/>
            <person name="Hinrichs A.S."/>
            <person name="Holmes I."/>
            <person name="Hoskins R.A."/>
            <person name="Hubisz M.J."/>
            <person name="Hultmark D."/>
            <person name="Huntley M.A."/>
            <person name="Jaffe D.B."/>
            <person name="Jagadeeshan S."/>
            <person name="Jeck W.R."/>
            <person name="Johnson J."/>
            <person name="Jones C.D."/>
            <person name="Jordan W.C."/>
            <person name="Karpen G.H."/>
            <person name="Kataoka E."/>
            <person name="Keightley P.D."/>
            <person name="Kheradpour P."/>
            <person name="Kirkness E.F."/>
            <person name="Koerich L.B."/>
            <person name="Kristiansen K."/>
            <person name="Kudrna D."/>
            <person name="Kulathinal R.J."/>
            <person name="Kumar S."/>
            <person name="Kwok R."/>
            <person name="Lander E."/>
            <person name="Langley C.H."/>
            <person name="Lapoint R."/>
            <person name="Lazzaro B.P."/>
            <person name="Lee S.J."/>
            <person name="Levesque L."/>
            <person name="Li R."/>
            <person name="Lin C.F."/>
            <person name="Lin M.F."/>
            <person name="Lindblad-Toh K."/>
            <person name="Llopart A."/>
            <person name="Long M."/>
            <person name="Low L."/>
            <person name="Lozovsky E."/>
            <person name="Lu J."/>
            <person name="Luo M."/>
            <person name="Machado C.A."/>
            <person name="Makalowski W."/>
            <person name="Marzo M."/>
            <person name="Matsuda M."/>
            <person name="Matzkin L."/>
            <person name="McAllister B."/>
            <person name="McBride C.S."/>
            <person name="McKernan B."/>
            <person name="McKernan K."/>
            <person name="Mendez-Lago M."/>
            <person name="Minx P."/>
            <person name="Mollenhauer M.U."/>
            <person name="Montooth K."/>
            <person name="Mount S.M."/>
            <person name="Mu X."/>
            <person name="Myers E."/>
            <person name="Negre B."/>
            <person name="Newfeld S."/>
            <person name="Nielsen R."/>
            <person name="Noor M.A."/>
            <person name="O'Grady P."/>
            <person name="Pachter L."/>
            <person name="Papaceit M."/>
            <person name="Parisi M.J."/>
            <person name="Parisi M."/>
            <person name="Parts L."/>
            <person name="Pedersen J.S."/>
            <person name="Pesole G."/>
            <person name="Phillippy A.M."/>
            <person name="Ponting C.P."/>
            <person name="Pop M."/>
            <person name="Porcelli D."/>
            <person name="Powell J.R."/>
            <person name="Prohaska S."/>
            <person name="Pruitt K."/>
            <person name="Puig M."/>
            <person name="Quesneville H."/>
            <person name="Ram K.R."/>
            <person name="Rand D."/>
            <person name="Rasmussen M.D."/>
            <person name="Reed L.K."/>
            <person name="Reenan R."/>
            <person name="Reily A."/>
            <person name="Remington K.A."/>
            <person name="Rieger T.T."/>
            <person name="Ritchie M.G."/>
            <person name="Robin C."/>
            <person name="Rogers Y.H."/>
            <person name="Rohde C."/>
            <person name="Rozas J."/>
            <person name="Rubenfield M.J."/>
            <person name="Ruiz A."/>
            <person name="Russo S."/>
            <person name="Salzberg S.L."/>
            <person name="Sanchez-Gracia A."/>
            <person name="Saranga D.J."/>
            <person name="Sato H."/>
            <person name="Schaeffer S.W."/>
            <person name="Schatz M.C."/>
            <person name="Schlenke T."/>
            <person name="Schwartz R."/>
            <person name="Segarra C."/>
            <person name="Singh R.S."/>
            <person name="Sirot L."/>
            <person name="Sirota M."/>
            <person name="Sisneros N.B."/>
            <person name="Smith C.D."/>
            <person name="Smith T.F."/>
            <person name="Spieth J."/>
            <person name="Stage D.E."/>
            <person name="Stark A."/>
            <person name="Stephan W."/>
            <person name="Strausberg R.L."/>
            <person name="Strempel S."/>
            <person name="Sturgill D."/>
            <person name="Sutton G."/>
            <person name="Sutton G.G."/>
            <person name="Tao W."/>
            <person name="Teichmann S."/>
            <person name="Tobari Y.N."/>
            <person name="Tomimura Y."/>
            <person name="Tsolas J.M."/>
            <person name="Valente V.L."/>
            <person name="Venter E."/>
            <person name="Venter J.C."/>
            <person name="Vicario S."/>
            <person name="Vieira F.G."/>
            <person name="Vilella A.J."/>
            <person name="Villasante A."/>
            <person name="Walenz B."/>
            <person name="Wang J."/>
            <person name="Wasserman M."/>
            <person name="Watts T."/>
            <person name="Wilson D."/>
            <person name="Wilson R.K."/>
            <person name="Wing R.A."/>
            <person name="Wolfner M.F."/>
            <person name="Wong A."/>
            <person name="Wong G.K."/>
            <person name="Wu C.I."/>
            <person name="Wu G."/>
            <person name="Yamamoto D."/>
            <person name="Yang H.P."/>
            <person name="Yang S.P."/>
            <person name="Yorke J.A."/>
            <person name="Yoshida K."/>
            <person name="Zdobnov E."/>
            <person name="Zhang P."/>
            <person name="Zhang Y."/>
            <person name="Zimin A.V."/>
            <person name="Baldwin J."/>
            <person name="Abdouelleil A."/>
            <person name="Abdulkadir J."/>
            <person name="Abebe A."/>
            <person name="Abera B."/>
            <person name="Abreu J."/>
            <person name="Acer S.C."/>
            <person name="Aftuck L."/>
            <person name="Alexander A."/>
            <person name="An P."/>
            <person name="Anderson E."/>
            <person name="Anderson S."/>
            <person name="Arachi H."/>
            <person name="Azer M."/>
            <person name="Bachantsang P."/>
            <person name="Barry A."/>
            <person name="Bayul T."/>
            <person name="Berlin A."/>
            <person name="Bessette D."/>
            <person name="Bloom T."/>
            <person name="Blye J."/>
            <person name="Boguslavskiy L."/>
            <person name="Bonnet C."/>
            <person name="Boukhgalter B."/>
            <person name="Bourzgui I."/>
            <person name="Brown A."/>
            <person name="Cahill P."/>
            <person name="Channer S."/>
            <person name="Cheshatsang Y."/>
            <person name="Chuda L."/>
            <person name="Citroen M."/>
            <person name="Collymore A."/>
            <person name="Cooke P."/>
            <person name="Costello M."/>
            <person name="D'Aco K."/>
            <person name="Daza R."/>
            <person name="De Haan G."/>
            <person name="DeGray S."/>
            <person name="DeMaso C."/>
            <person name="Dhargay N."/>
            <person name="Dooley K."/>
            <person name="Dooley E."/>
            <person name="Doricent M."/>
            <person name="Dorje P."/>
            <person name="Dorjee K."/>
            <person name="Dupes A."/>
            <person name="Elong R."/>
            <person name="Falk J."/>
            <person name="Farina A."/>
            <person name="Faro S."/>
            <person name="Ferguson D."/>
            <person name="Fisher S."/>
            <person name="Foley C.D."/>
            <person name="Franke A."/>
            <person name="Friedrich D."/>
            <person name="Gadbois L."/>
            <person name="Gearin G."/>
            <person name="Gearin C.R."/>
            <person name="Giannoukos G."/>
            <person name="Goode T."/>
            <person name="Graham J."/>
            <person name="Grandbois E."/>
            <person name="Grewal S."/>
            <person name="Gyaltsen K."/>
            <person name="Hafez N."/>
            <person name="Hagos B."/>
            <person name="Hall J."/>
            <person name="Henson C."/>
            <person name="Hollinger A."/>
            <person name="Honan T."/>
            <person name="Huard M.D."/>
            <person name="Hughes L."/>
            <person name="Hurhula B."/>
            <person name="Husby M.E."/>
            <person name="Kamat A."/>
            <person name="Kanga B."/>
            <person name="Kashin S."/>
            <person name="Khazanovich D."/>
            <person name="Kisner P."/>
            <person name="Lance K."/>
            <person name="Lara M."/>
            <person name="Lee W."/>
            <person name="Lennon N."/>
            <person name="Letendre F."/>
            <person name="LeVine R."/>
            <person name="Lipovsky A."/>
            <person name="Liu X."/>
            <person name="Liu J."/>
            <person name="Liu S."/>
            <person name="Lokyitsang T."/>
            <person name="Lokyitsang Y."/>
            <person name="Lubonja R."/>
            <person name="Lui A."/>
            <person name="MacDonald P."/>
            <person name="Magnisalis V."/>
            <person name="Maru K."/>
            <person name="Matthews C."/>
            <person name="McCusker W."/>
            <person name="McDonough S."/>
            <person name="Mehta T."/>
            <person name="Meldrim J."/>
            <person name="Meneus L."/>
            <person name="Mihai O."/>
            <person name="Mihalev A."/>
            <person name="Mihova T."/>
            <person name="Mittelman R."/>
            <person name="Mlenga V."/>
            <person name="Montmayeur A."/>
            <person name="Mulrain L."/>
            <person name="Navidi A."/>
            <person name="Naylor J."/>
            <person name="Negash T."/>
            <person name="Nguyen T."/>
            <person name="Nguyen N."/>
            <person name="Nicol R."/>
            <person name="Norbu C."/>
            <person name="Norbu N."/>
            <person name="Novod N."/>
            <person name="O'Neill B."/>
            <person name="Osman S."/>
            <person name="Markiewicz E."/>
            <person name="Oyono O.L."/>
            <person name="Patti C."/>
            <person name="Phunkhang P."/>
            <person name="Pierre F."/>
            <person name="Priest M."/>
            <person name="Raghuraman S."/>
            <person name="Rege F."/>
            <person name="Reyes R."/>
            <person name="Rise C."/>
            <person name="Rogov P."/>
            <person name="Ross K."/>
            <person name="Ryan E."/>
            <person name="Settipalli S."/>
            <person name="Shea T."/>
            <person name="Sherpa N."/>
            <person name="Shi L."/>
            <person name="Shih D."/>
            <person name="Sparrow T."/>
            <person name="Spaulding J."/>
            <person name="Stalker J."/>
            <person name="Stange-Thomann N."/>
            <person name="Stavropoulos S."/>
            <person name="Stone C."/>
            <person name="Strader C."/>
            <person name="Tesfaye S."/>
            <person name="Thomson T."/>
            <person name="Thoulutsang Y."/>
            <person name="Thoulutsang D."/>
            <person name="Topham K."/>
            <person name="Topping I."/>
            <person name="Tsamla T."/>
            <person name="Vassiliev H."/>
            <person name="Vo A."/>
            <person name="Wangchuk T."/>
            <person name="Wangdi T."/>
            <person name="Weiand M."/>
            <person name="Wilkinson J."/>
            <person name="Wilson A."/>
            <person name="Yadav S."/>
            <person name="Young G."/>
            <person name="Yu Q."/>
            <person name="Zembek L."/>
            <person name="Zhong D."/>
            <person name="Zimmer A."/>
            <person name="Zwirko Z."/>
            <person name="Jaffe D.B."/>
            <person name="Alvarez P."/>
            <person name="Brockman W."/>
            <person name="Butler J."/>
            <person name="Chin C."/>
            <person name="Gnerre S."/>
            <person name="Grabherr M."/>
            <person name="Kleber M."/>
            <person name="Mauceli E."/>
            <person name="MacCallum I."/>
        </authorList>
    </citation>
    <scope>NUCLEOTIDE SEQUENCE [LARGE SCALE GENOMIC DNA]</scope>
    <source>
        <strain evidence="3">Tucson 15287-2541.00</strain>
    </source>
</reference>
<dbReference type="Proteomes" id="UP000001070">
    <property type="component" value="Unassembled WGS sequence"/>
</dbReference>
<dbReference type="InterPro" id="IPR031732">
    <property type="entry name" value="DUF4729"/>
</dbReference>
<keyword evidence="3" id="KW-1185">Reference proteome</keyword>
<sequence length="331" mass="37871">MDEKLTDPMVYTIDEIRDQFRRYTERCAQNIVRMEKLCLNTELKDINQSAFGGSQVEANAIEDLPASMNDAPQFDVDKSAGSQLTKEQQQQRKVELEGLLVISCGSSECLFDNCRRRVDSQLLLLHYLCDHNDEIAAANRCHQLREGQRVVLSLEPRRCQLKQNEVIGLLAYAGTLMQQHQQLVSPVSLHRNIYNSFLPQQHTHLKCDVPIVVLICKTSAIAALRDKELAHRVEPYASPTDQVFVIWLVTPHNELQLNATLCLYGRDAAIKASSIVAVRQVRQTQDTCQFMPVDANYWRLSFTEMQRISNDFRDELYLEVSLTELSQSRSD</sequence>
<name>B4J9Z4_DROGR</name>
<organism evidence="3">
    <name type="scientific">Drosophila grimshawi</name>
    <name type="common">Hawaiian fruit fly</name>
    <name type="synonym">Idiomyia grimshawi</name>
    <dbReference type="NCBI Taxonomy" id="7222"/>
    <lineage>
        <taxon>Eukaryota</taxon>
        <taxon>Metazoa</taxon>
        <taxon>Ecdysozoa</taxon>
        <taxon>Arthropoda</taxon>
        <taxon>Hexapoda</taxon>
        <taxon>Insecta</taxon>
        <taxon>Pterygota</taxon>
        <taxon>Neoptera</taxon>
        <taxon>Endopterygota</taxon>
        <taxon>Diptera</taxon>
        <taxon>Brachycera</taxon>
        <taxon>Muscomorpha</taxon>
        <taxon>Ephydroidea</taxon>
        <taxon>Drosophilidae</taxon>
        <taxon>Drosophila</taxon>
        <taxon>Hawaiian Drosophila</taxon>
    </lineage>
</organism>
<dbReference type="OMA" id="QVFVIWL"/>
<dbReference type="eggNOG" id="ENOG502TB8H">
    <property type="taxonomic scope" value="Eukaryota"/>
</dbReference>
<dbReference type="PhylomeDB" id="B4J9Z4"/>
<feature type="domain" description="DUF4729" evidence="1">
    <location>
        <begin position="108"/>
        <end position="310"/>
    </location>
</feature>
<evidence type="ECO:0000313" key="3">
    <source>
        <dbReference type="Proteomes" id="UP000001070"/>
    </source>
</evidence>
<protein>
    <submittedName>
        <fullName evidence="2">GH22078</fullName>
    </submittedName>
</protein>